<sequence length="33" mass="3828">MALRSSISALQKNNKILYLIYLELQSLIIYSKV</sequence>
<proteinExistence type="predicted"/>
<evidence type="ECO:0000313" key="1">
    <source>
        <dbReference type="Proteomes" id="UP000095283"/>
    </source>
</evidence>
<keyword evidence="1" id="KW-1185">Reference proteome</keyword>
<protein>
    <submittedName>
        <fullName evidence="2">Uncharacterized protein</fullName>
    </submittedName>
</protein>
<dbReference type="AlphaFoldDB" id="A0A1I7WAA8"/>
<evidence type="ECO:0000313" key="2">
    <source>
        <dbReference type="WBParaSite" id="Hba_01622"/>
    </source>
</evidence>
<dbReference type="WBParaSite" id="Hba_01622">
    <property type="protein sequence ID" value="Hba_01622"/>
    <property type="gene ID" value="Hba_01622"/>
</dbReference>
<organism evidence="1 2">
    <name type="scientific">Heterorhabditis bacteriophora</name>
    <name type="common">Entomopathogenic nematode worm</name>
    <dbReference type="NCBI Taxonomy" id="37862"/>
    <lineage>
        <taxon>Eukaryota</taxon>
        <taxon>Metazoa</taxon>
        <taxon>Ecdysozoa</taxon>
        <taxon>Nematoda</taxon>
        <taxon>Chromadorea</taxon>
        <taxon>Rhabditida</taxon>
        <taxon>Rhabditina</taxon>
        <taxon>Rhabditomorpha</taxon>
        <taxon>Strongyloidea</taxon>
        <taxon>Heterorhabditidae</taxon>
        <taxon>Heterorhabditis</taxon>
    </lineage>
</organism>
<accession>A0A1I7WAA8</accession>
<name>A0A1I7WAA8_HETBA</name>
<reference evidence="2" key="1">
    <citation type="submission" date="2016-11" db="UniProtKB">
        <authorList>
            <consortium name="WormBaseParasite"/>
        </authorList>
    </citation>
    <scope>IDENTIFICATION</scope>
</reference>
<dbReference type="Proteomes" id="UP000095283">
    <property type="component" value="Unplaced"/>
</dbReference>